<dbReference type="PANTHER" id="PTHR13308">
    <property type="entry name" value="NEDD4-BINDING PROTEIN 2-LIKE 1"/>
    <property type="match status" value="1"/>
</dbReference>
<reference evidence="1 2" key="1">
    <citation type="submission" date="2007-01" db="EMBL/GenBank/DDBJ databases">
        <title>Complete sequence of Psychromonas ingrahamii 37.</title>
        <authorList>
            <consortium name="US DOE Joint Genome Institute"/>
            <person name="Copeland A."/>
            <person name="Lucas S."/>
            <person name="Lapidus A."/>
            <person name="Barry K."/>
            <person name="Detter J.C."/>
            <person name="Glavina del Rio T."/>
            <person name="Hammon N."/>
            <person name="Israni S."/>
            <person name="Dalin E."/>
            <person name="Tice H."/>
            <person name="Pitluck S."/>
            <person name="Thompson L.S."/>
            <person name="Brettin T."/>
            <person name="Bruce D."/>
            <person name="Han C."/>
            <person name="Tapia R."/>
            <person name="Schmutz J."/>
            <person name="Larimer F."/>
            <person name="Land M."/>
            <person name="Hauser L."/>
            <person name="Kyrpides N."/>
            <person name="Ivanova N."/>
            <person name="Staley J."/>
            <person name="Richardson P."/>
        </authorList>
    </citation>
    <scope>NUCLEOTIDE SEQUENCE [LARGE SCALE GENOMIC DNA]</scope>
    <source>
        <strain evidence="1 2">37</strain>
    </source>
</reference>
<dbReference type="KEGG" id="pin:Ping_2708"/>
<dbReference type="OrthoDB" id="6182772at2"/>
<dbReference type="SUPFAM" id="SSF52540">
    <property type="entry name" value="P-loop containing nucleoside triphosphate hydrolases"/>
    <property type="match status" value="1"/>
</dbReference>
<dbReference type="HOGENOM" id="CLU_083043_0_0_6"/>
<name>A1SY53_PSYIN</name>
<dbReference type="InterPro" id="IPR027417">
    <property type="entry name" value="P-loop_NTPase"/>
</dbReference>
<dbReference type="eggNOG" id="COG0645">
    <property type="taxonomic scope" value="Bacteria"/>
</dbReference>
<evidence type="ECO:0000313" key="1">
    <source>
        <dbReference type="EMBL" id="ABM04418.1"/>
    </source>
</evidence>
<gene>
    <name evidence="1" type="ordered locus">Ping_2708</name>
</gene>
<dbReference type="InterPro" id="IPR026302">
    <property type="entry name" value="NEDD4-bd_p2"/>
</dbReference>
<dbReference type="EMBL" id="CP000510">
    <property type="protein sequence ID" value="ABM04418.1"/>
    <property type="molecule type" value="Genomic_DNA"/>
</dbReference>
<dbReference type="AlphaFoldDB" id="A1SY53"/>
<dbReference type="Pfam" id="PF13671">
    <property type="entry name" value="AAA_33"/>
    <property type="match status" value="1"/>
</dbReference>
<protein>
    <submittedName>
        <fullName evidence="1">Uncharacterized protein</fullName>
    </submittedName>
</protein>
<evidence type="ECO:0000313" key="2">
    <source>
        <dbReference type="Proteomes" id="UP000000639"/>
    </source>
</evidence>
<accession>A1SY53</accession>
<keyword evidence="2" id="KW-1185">Reference proteome</keyword>
<dbReference type="PANTHER" id="PTHR13308:SF40">
    <property type="entry name" value="NEDD4-BINDING PROTEIN 2-LIKE 1"/>
    <property type="match status" value="1"/>
</dbReference>
<dbReference type="Gene3D" id="3.40.50.300">
    <property type="entry name" value="P-loop containing nucleotide triphosphate hydrolases"/>
    <property type="match status" value="1"/>
</dbReference>
<organism evidence="1 2">
    <name type="scientific">Psychromonas ingrahamii (strain DSM 17664 / CCUG 51855 / 37)</name>
    <dbReference type="NCBI Taxonomy" id="357804"/>
    <lineage>
        <taxon>Bacteria</taxon>
        <taxon>Pseudomonadati</taxon>
        <taxon>Pseudomonadota</taxon>
        <taxon>Gammaproteobacteria</taxon>
        <taxon>Alteromonadales</taxon>
        <taxon>Psychromonadaceae</taxon>
        <taxon>Psychromonas</taxon>
    </lineage>
</organism>
<sequence>MCITGGDNLNRPKLTLIRGLPGSGKSTLAKTLNAVHLEADMYFINKQGEYQFDSRRLKEAHLWCQNQCEYYLNRGENVVIANTFVQHWEIAPYRKLAKLFNAILTIKVCTGNYQNSHDVDLLSINKMKKNWQR</sequence>
<proteinExistence type="predicted"/>
<dbReference type="STRING" id="357804.Ping_2708"/>
<dbReference type="Proteomes" id="UP000000639">
    <property type="component" value="Chromosome"/>
</dbReference>